<dbReference type="InterPro" id="IPR013154">
    <property type="entry name" value="ADH-like_N"/>
</dbReference>
<dbReference type="STRING" id="683960.A0A1E3P2A9"/>
<dbReference type="GO" id="GO:0016651">
    <property type="term" value="F:oxidoreductase activity, acting on NAD(P)H"/>
    <property type="evidence" value="ECO:0007669"/>
    <property type="project" value="InterPro"/>
</dbReference>
<name>A0A1E3P2A9_WICAA</name>
<reference evidence="2 3" key="1">
    <citation type="journal article" date="2016" name="Proc. Natl. Acad. Sci. U.S.A.">
        <title>Comparative genomics of biotechnologically important yeasts.</title>
        <authorList>
            <person name="Riley R."/>
            <person name="Haridas S."/>
            <person name="Wolfe K.H."/>
            <person name="Lopes M.R."/>
            <person name="Hittinger C.T."/>
            <person name="Goeker M."/>
            <person name="Salamov A.A."/>
            <person name="Wisecaver J.H."/>
            <person name="Long T.M."/>
            <person name="Calvey C.H."/>
            <person name="Aerts A.L."/>
            <person name="Barry K.W."/>
            <person name="Choi C."/>
            <person name="Clum A."/>
            <person name="Coughlan A.Y."/>
            <person name="Deshpande S."/>
            <person name="Douglass A.P."/>
            <person name="Hanson S.J."/>
            <person name="Klenk H.-P."/>
            <person name="LaButti K.M."/>
            <person name="Lapidus A."/>
            <person name="Lindquist E.A."/>
            <person name="Lipzen A.M."/>
            <person name="Meier-Kolthoff J.P."/>
            <person name="Ohm R.A."/>
            <person name="Otillar R.P."/>
            <person name="Pangilinan J.L."/>
            <person name="Peng Y."/>
            <person name="Rokas A."/>
            <person name="Rosa C.A."/>
            <person name="Scheuner C."/>
            <person name="Sibirny A.A."/>
            <person name="Slot J.C."/>
            <person name="Stielow J.B."/>
            <person name="Sun H."/>
            <person name="Kurtzman C.P."/>
            <person name="Blackwell M."/>
            <person name="Grigoriev I.V."/>
            <person name="Jeffries T.W."/>
        </authorList>
    </citation>
    <scope>NUCLEOTIDE SEQUENCE [LARGE SCALE GENOMIC DNA]</scope>
    <source>
        <strain evidence="3">ATCC 58044 / CBS 1984 / NCYC 433 / NRRL Y-366-8</strain>
    </source>
</reference>
<dbReference type="Pfam" id="PF08240">
    <property type="entry name" value="ADH_N"/>
    <property type="match status" value="1"/>
</dbReference>
<dbReference type="Gene3D" id="3.90.180.10">
    <property type="entry name" value="Medium-chain alcohol dehydrogenases, catalytic domain"/>
    <property type="match status" value="1"/>
</dbReference>
<dbReference type="CDD" id="cd08249">
    <property type="entry name" value="enoyl_reductase_like"/>
    <property type="match status" value="1"/>
</dbReference>
<dbReference type="EMBL" id="KV454211">
    <property type="protein sequence ID" value="ODQ59390.1"/>
    <property type="molecule type" value="Genomic_DNA"/>
</dbReference>
<dbReference type="InterPro" id="IPR047122">
    <property type="entry name" value="Trans-enoyl_RdTase-like"/>
</dbReference>
<dbReference type="InterPro" id="IPR013149">
    <property type="entry name" value="ADH-like_C"/>
</dbReference>
<dbReference type="PANTHER" id="PTHR45348:SF2">
    <property type="entry name" value="ZINC-TYPE ALCOHOL DEHYDROGENASE-LIKE PROTEIN C2E1P3.01"/>
    <property type="match status" value="1"/>
</dbReference>
<evidence type="ECO:0000259" key="1">
    <source>
        <dbReference type="SMART" id="SM00829"/>
    </source>
</evidence>
<sequence>MSNTAAIITGSKETSNLTTIKTTPIPEPKNNEILIKTIAYAANPTDWKHIYFISAPNAISGTDTSGIVVKVGSDVDGFQVGDYVSTFIHGNTNEENGAFAKYVLGVPTMTIKHEKFSDESLSQGVHPSDLIKNFEGASSVTLGLSTIGMSFAGNLKINPNKSENEGLNILIWGGSTATGILAIQVAKKIYGLNVITTASAKNHDFLKFIGADATFDYHDSESLASLTNYDFAYVLDTVSSDETYQESYNATINSKSPKLDNLTALDESKILKRDDNNVEFVTPTFSYLANGHDIDALGKHWELTKDVFSRYKQFWFELLPPLIPFLKTANLRVLKPGFESVDEALGLLKDNKVSAEKVVFRS</sequence>
<dbReference type="AlphaFoldDB" id="A0A1E3P2A9"/>
<evidence type="ECO:0000313" key="2">
    <source>
        <dbReference type="EMBL" id="ODQ59390.1"/>
    </source>
</evidence>
<accession>A0A1E3P2A9</accession>
<dbReference type="SUPFAM" id="SSF51735">
    <property type="entry name" value="NAD(P)-binding Rossmann-fold domains"/>
    <property type="match status" value="1"/>
</dbReference>
<dbReference type="PANTHER" id="PTHR45348">
    <property type="entry name" value="HYPOTHETICAL OXIDOREDUCTASE (EUROFUNG)"/>
    <property type="match status" value="1"/>
</dbReference>
<gene>
    <name evidence="2" type="ORF">WICANDRAFT_33274</name>
</gene>
<dbReference type="InterPro" id="IPR036291">
    <property type="entry name" value="NAD(P)-bd_dom_sf"/>
</dbReference>
<organism evidence="2 3">
    <name type="scientific">Wickerhamomyces anomalus (strain ATCC 58044 / CBS 1984 / NCYC 433 / NRRL Y-366-8)</name>
    <name type="common">Yeast</name>
    <name type="synonym">Hansenula anomala</name>
    <dbReference type="NCBI Taxonomy" id="683960"/>
    <lineage>
        <taxon>Eukaryota</taxon>
        <taxon>Fungi</taxon>
        <taxon>Dikarya</taxon>
        <taxon>Ascomycota</taxon>
        <taxon>Saccharomycotina</taxon>
        <taxon>Saccharomycetes</taxon>
        <taxon>Phaffomycetales</taxon>
        <taxon>Wickerhamomycetaceae</taxon>
        <taxon>Wickerhamomyces</taxon>
    </lineage>
</organism>
<keyword evidence="3" id="KW-1185">Reference proteome</keyword>
<dbReference type="Proteomes" id="UP000094112">
    <property type="component" value="Unassembled WGS sequence"/>
</dbReference>
<evidence type="ECO:0000313" key="3">
    <source>
        <dbReference type="Proteomes" id="UP000094112"/>
    </source>
</evidence>
<dbReference type="Gene3D" id="3.40.50.720">
    <property type="entry name" value="NAD(P)-binding Rossmann-like Domain"/>
    <property type="match status" value="1"/>
</dbReference>
<dbReference type="RefSeq" id="XP_019038597.1">
    <property type="nucleotide sequence ID" value="XM_019182051.1"/>
</dbReference>
<protein>
    <recommendedName>
        <fullName evidence="1">Enoyl reductase (ER) domain-containing protein</fullName>
    </recommendedName>
</protein>
<dbReference type="InterPro" id="IPR020843">
    <property type="entry name" value="ER"/>
</dbReference>
<dbReference type="InterPro" id="IPR011032">
    <property type="entry name" value="GroES-like_sf"/>
</dbReference>
<dbReference type="SUPFAM" id="SSF50129">
    <property type="entry name" value="GroES-like"/>
    <property type="match status" value="1"/>
</dbReference>
<dbReference type="GeneID" id="30199297"/>
<dbReference type="Pfam" id="PF00107">
    <property type="entry name" value="ADH_zinc_N"/>
    <property type="match status" value="1"/>
</dbReference>
<feature type="domain" description="Enoyl reductase (ER)" evidence="1">
    <location>
        <begin position="10"/>
        <end position="360"/>
    </location>
</feature>
<proteinExistence type="predicted"/>
<dbReference type="OrthoDB" id="9992527at2759"/>
<dbReference type="SMART" id="SM00829">
    <property type="entry name" value="PKS_ER"/>
    <property type="match status" value="1"/>
</dbReference>